<dbReference type="SUPFAM" id="SSF52540">
    <property type="entry name" value="P-loop containing nucleoside triphosphate hydrolases"/>
    <property type="match status" value="1"/>
</dbReference>
<dbReference type="PANTHER" id="PTHR34301">
    <property type="entry name" value="DNA-BINDING PROTEIN-RELATED"/>
    <property type="match status" value="1"/>
</dbReference>
<dbReference type="PANTHER" id="PTHR34301:SF8">
    <property type="entry name" value="ATPASE DOMAIN-CONTAINING PROTEIN"/>
    <property type="match status" value="1"/>
</dbReference>
<sequence>MKTRFVDPFFPNRPVQNPEYFEGRKDQVEEAVDALYQTMNNNPKHFIISGDRGIGKSSLLLQVKLLCQGNNSLTDKLEIDKGCDRFDYLVSWVDAVENQSLENLVVNILNELQSTIGSFLSALKFEFDLAGFVQISKKEAADKSIADVVNEFCKQIKNAHEKLDKKGKHGIIIFIDELDKMNPQSGIASFLKLSTEKLNRERITNIAFACSGITGAIQKLETEHASIFRTLRDIPLQRFTEKESEEILSNGFLKAGFTYDKKVVAEIFNLAGGFPEPLHIIGSEILSVGDDMHLTIEDFTLAKEKVIKDVRKNKLGDLLKRAGYGKYQLILEAMSTHASQNVPLEVITKHLNVESNQISTNIGTLIDKEIITRVDRSVYSFVDPLLKEYIKSFGVIKLKDNDED</sequence>
<keyword evidence="3" id="KW-1185">Reference proteome</keyword>
<protein>
    <submittedName>
        <fullName evidence="2">ATP-binding protein</fullName>
    </submittedName>
</protein>
<dbReference type="Gene3D" id="3.40.50.300">
    <property type="entry name" value="P-loop containing nucleotide triphosphate hydrolases"/>
    <property type="match status" value="1"/>
</dbReference>
<accession>A0ABR7JHF1</accession>
<gene>
    <name evidence="2" type="ORF">H8R26_09075</name>
</gene>
<dbReference type="Proteomes" id="UP000621670">
    <property type="component" value="Unassembled WGS sequence"/>
</dbReference>
<evidence type="ECO:0000313" key="3">
    <source>
        <dbReference type="Proteomes" id="UP000621670"/>
    </source>
</evidence>
<feature type="domain" description="AAA+ ATPase" evidence="1">
    <location>
        <begin position="42"/>
        <end position="240"/>
    </location>
</feature>
<dbReference type="InterPro" id="IPR003593">
    <property type="entry name" value="AAA+_ATPase"/>
</dbReference>
<dbReference type="InterPro" id="IPR027417">
    <property type="entry name" value="P-loop_NTPase"/>
</dbReference>
<evidence type="ECO:0000313" key="2">
    <source>
        <dbReference type="EMBL" id="MBC5863574.1"/>
    </source>
</evidence>
<organism evidence="2 3">
    <name type="scientific">Flavobacterium turcicum</name>
    <dbReference type="NCBI Taxonomy" id="2764718"/>
    <lineage>
        <taxon>Bacteria</taxon>
        <taxon>Pseudomonadati</taxon>
        <taxon>Bacteroidota</taxon>
        <taxon>Flavobacteriia</taxon>
        <taxon>Flavobacteriales</taxon>
        <taxon>Flavobacteriaceae</taxon>
        <taxon>Flavobacterium</taxon>
    </lineage>
</organism>
<dbReference type="GO" id="GO:0005524">
    <property type="term" value="F:ATP binding"/>
    <property type="evidence" value="ECO:0007669"/>
    <property type="project" value="UniProtKB-KW"/>
</dbReference>
<keyword evidence="2" id="KW-0547">Nucleotide-binding</keyword>
<dbReference type="Pfam" id="PF13191">
    <property type="entry name" value="AAA_16"/>
    <property type="match status" value="1"/>
</dbReference>
<proteinExistence type="predicted"/>
<dbReference type="SMART" id="SM00382">
    <property type="entry name" value="AAA"/>
    <property type="match status" value="1"/>
</dbReference>
<dbReference type="EMBL" id="JACRUM010000004">
    <property type="protein sequence ID" value="MBC5863574.1"/>
    <property type="molecule type" value="Genomic_DNA"/>
</dbReference>
<keyword evidence="2" id="KW-0067">ATP-binding</keyword>
<name>A0ABR7JHF1_9FLAO</name>
<dbReference type="InterPro" id="IPR041664">
    <property type="entry name" value="AAA_16"/>
</dbReference>
<dbReference type="RefSeq" id="WP_166136503.1">
    <property type="nucleotide sequence ID" value="NZ_JAAOBY010000005.1"/>
</dbReference>
<reference evidence="2 3" key="1">
    <citation type="submission" date="2020-08" db="EMBL/GenBank/DDBJ databases">
        <title>Description of novel Flavobacterium F-400 isolate.</title>
        <authorList>
            <person name="Saticioglu I."/>
            <person name="Duman M."/>
            <person name="Altun S."/>
        </authorList>
    </citation>
    <scope>NUCLEOTIDE SEQUENCE [LARGE SCALE GENOMIC DNA]</scope>
    <source>
        <strain evidence="2 3">F-400</strain>
    </source>
</reference>
<evidence type="ECO:0000259" key="1">
    <source>
        <dbReference type="SMART" id="SM00382"/>
    </source>
</evidence>
<comment type="caution">
    <text evidence="2">The sequence shown here is derived from an EMBL/GenBank/DDBJ whole genome shotgun (WGS) entry which is preliminary data.</text>
</comment>